<proteinExistence type="predicted"/>
<feature type="compositionally biased region" description="Basic and acidic residues" evidence="1">
    <location>
        <begin position="298"/>
        <end position="307"/>
    </location>
</feature>
<feature type="compositionally biased region" description="Basic and acidic residues" evidence="1">
    <location>
        <begin position="60"/>
        <end position="78"/>
    </location>
</feature>
<feature type="region of interest" description="Disordered" evidence="1">
    <location>
        <begin position="298"/>
        <end position="329"/>
    </location>
</feature>
<reference evidence="2" key="1">
    <citation type="submission" date="2020-10" db="EMBL/GenBank/DDBJ databases">
        <title>Unveiling of a novel bifunctional photoreceptor, Dualchrome1, isolated from a cosmopolitan green alga.</title>
        <authorList>
            <person name="Suzuki S."/>
            <person name="Kawachi M."/>
        </authorList>
    </citation>
    <scope>NUCLEOTIDE SEQUENCE</scope>
    <source>
        <strain evidence="2">NIES 2893</strain>
    </source>
</reference>
<dbReference type="Proteomes" id="UP000660262">
    <property type="component" value="Unassembled WGS sequence"/>
</dbReference>
<keyword evidence="3" id="KW-1185">Reference proteome</keyword>
<feature type="region of interest" description="Disordered" evidence="1">
    <location>
        <begin position="1"/>
        <end position="82"/>
    </location>
</feature>
<comment type="caution">
    <text evidence="2">The sequence shown here is derived from an EMBL/GenBank/DDBJ whole genome shotgun (WGS) entry which is preliminary data.</text>
</comment>
<evidence type="ECO:0000256" key="1">
    <source>
        <dbReference type="SAM" id="MobiDB-lite"/>
    </source>
</evidence>
<dbReference type="EMBL" id="BNJQ01000009">
    <property type="protein sequence ID" value="GHP04914.1"/>
    <property type="molecule type" value="Genomic_DNA"/>
</dbReference>
<gene>
    <name evidence="2" type="ORF">PPROV_000366600</name>
</gene>
<feature type="compositionally biased region" description="Pro residues" evidence="1">
    <location>
        <begin position="45"/>
        <end position="55"/>
    </location>
</feature>
<accession>A0A830HCW8</accession>
<feature type="region of interest" description="Disordered" evidence="1">
    <location>
        <begin position="111"/>
        <end position="144"/>
    </location>
</feature>
<sequence length="357" mass="39426">MSMMTEQQQQHLMKESAKGAARAGEVAEDLKKKQKIHHHQQLGAPMPPPPPPPPQNLRLQRQDEEPRRRKNEKTKIVPHDNGSFSVLIGGIFRQHKPGCGCQVCTRARRDHSKMVNSNQQHKRNNTTTGGGEQQQHASTADDAKAATAARADYLPLETINDISVGSWVHVNSGKPTRPWYGQVAYRNVATNELGVKWVVSVRNTERALFAFQGGIDNVHLGSIVEASPSLFHEAGSQAVNKLLREPDKNKTYFCFTETCHFGCAHSATEIAGKTPRPPVLTTQRDEYASRLLSTTKRQRVDDYHHSDEDDEDYDGIGTSGNTHDADGVFPSDDEIAAEAVKAAISLASALNKKQRCA</sequence>
<name>A0A830HCW8_9CHLO</name>
<feature type="compositionally biased region" description="Polar residues" evidence="1">
    <location>
        <begin position="1"/>
        <end position="11"/>
    </location>
</feature>
<dbReference type="AlphaFoldDB" id="A0A830HCW8"/>
<evidence type="ECO:0000313" key="2">
    <source>
        <dbReference type="EMBL" id="GHP04914.1"/>
    </source>
</evidence>
<evidence type="ECO:0000313" key="3">
    <source>
        <dbReference type="Proteomes" id="UP000660262"/>
    </source>
</evidence>
<protein>
    <submittedName>
        <fullName evidence="2">Uncharacterized protein</fullName>
    </submittedName>
</protein>
<organism evidence="2 3">
    <name type="scientific">Pycnococcus provasolii</name>
    <dbReference type="NCBI Taxonomy" id="41880"/>
    <lineage>
        <taxon>Eukaryota</taxon>
        <taxon>Viridiplantae</taxon>
        <taxon>Chlorophyta</taxon>
        <taxon>Pseudoscourfieldiophyceae</taxon>
        <taxon>Pseudoscourfieldiales</taxon>
        <taxon>Pycnococcaceae</taxon>
        <taxon>Pycnococcus</taxon>
    </lineage>
</organism>